<proteinExistence type="predicted"/>
<evidence type="ECO:0000256" key="5">
    <source>
        <dbReference type="SAM" id="MobiDB-lite"/>
    </source>
</evidence>
<dbReference type="InterPro" id="IPR005828">
    <property type="entry name" value="MFS_sugar_transport-like"/>
</dbReference>
<dbReference type="KEGG" id="scac:106081569"/>
<feature type="transmembrane region" description="Helical" evidence="6">
    <location>
        <begin position="273"/>
        <end position="293"/>
    </location>
</feature>
<dbReference type="GO" id="GO:0016020">
    <property type="term" value="C:membrane"/>
    <property type="evidence" value="ECO:0007669"/>
    <property type="project" value="UniProtKB-SubCell"/>
</dbReference>
<feature type="transmembrane region" description="Helical" evidence="6">
    <location>
        <begin position="468"/>
        <end position="490"/>
    </location>
</feature>
<feature type="transmembrane region" description="Helical" evidence="6">
    <location>
        <begin position="300"/>
        <end position="323"/>
    </location>
</feature>
<dbReference type="Pfam" id="PF00083">
    <property type="entry name" value="Sugar_tr"/>
    <property type="match status" value="1"/>
</dbReference>
<evidence type="ECO:0000256" key="6">
    <source>
        <dbReference type="SAM" id="Phobius"/>
    </source>
</evidence>
<dbReference type="SUPFAM" id="SSF103473">
    <property type="entry name" value="MFS general substrate transporter"/>
    <property type="match status" value="1"/>
</dbReference>
<dbReference type="STRING" id="35570.A0A1I8PKS5"/>
<evidence type="ECO:0000256" key="2">
    <source>
        <dbReference type="ARBA" id="ARBA00022692"/>
    </source>
</evidence>
<feature type="transmembrane region" description="Helical" evidence="6">
    <location>
        <begin position="497"/>
        <end position="517"/>
    </location>
</feature>
<feature type="transmembrane region" description="Helical" evidence="6">
    <location>
        <begin position="559"/>
        <end position="581"/>
    </location>
</feature>
<keyword evidence="2 6" id="KW-0812">Transmembrane</keyword>
<dbReference type="Proteomes" id="UP000095300">
    <property type="component" value="Unassembled WGS sequence"/>
</dbReference>
<keyword evidence="3 6" id="KW-1133">Transmembrane helix</keyword>
<evidence type="ECO:0000256" key="1">
    <source>
        <dbReference type="ARBA" id="ARBA00004141"/>
    </source>
</evidence>
<feature type="transmembrane region" description="Helical" evidence="6">
    <location>
        <begin position="441"/>
        <end position="462"/>
    </location>
</feature>
<keyword evidence="4 6" id="KW-0472">Membrane</keyword>
<feature type="transmembrane region" description="Helical" evidence="6">
    <location>
        <begin position="587"/>
        <end position="607"/>
    </location>
</feature>
<feature type="domain" description="Major facilitator superfamily (MFS) profile" evidence="7">
    <location>
        <begin position="159"/>
        <end position="612"/>
    </location>
</feature>
<dbReference type="InterPro" id="IPR036259">
    <property type="entry name" value="MFS_trans_sf"/>
</dbReference>
<feature type="region of interest" description="Disordered" evidence="5">
    <location>
        <begin position="60"/>
        <end position="81"/>
    </location>
</feature>
<accession>A0A1I8PKS5</accession>
<feature type="transmembrane region" description="Helical" evidence="6">
    <location>
        <begin position="329"/>
        <end position="347"/>
    </location>
</feature>
<feature type="transmembrane region" description="Helical" evidence="6">
    <location>
        <begin position="246"/>
        <end position="267"/>
    </location>
</feature>
<feature type="transmembrane region" description="Helical" evidence="6">
    <location>
        <begin position="212"/>
        <end position="234"/>
    </location>
</feature>
<dbReference type="InterPro" id="IPR020846">
    <property type="entry name" value="MFS_dom"/>
</dbReference>
<evidence type="ECO:0000313" key="9">
    <source>
        <dbReference type="Proteomes" id="UP000095300"/>
    </source>
</evidence>
<dbReference type="PROSITE" id="PS00216">
    <property type="entry name" value="SUGAR_TRANSPORT_1"/>
    <property type="match status" value="1"/>
</dbReference>
<protein>
    <recommendedName>
        <fullName evidence="7">Major facilitator superfamily (MFS) profile domain-containing protein</fullName>
    </recommendedName>
</protein>
<dbReference type="CDD" id="cd17317">
    <property type="entry name" value="MFS_SLC22"/>
    <property type="match status" value="1"/>
</dbReference>
<dbReference type="PROSITE" id="PS50850">
    <property type="entry name" value="MFS"/>
    <property type="match status" value="1"/>
</dbReference>
<dbReference type="VEuPathDB" id="VectorBase:SCAU008978"/>
<evidence type="ECO:0000256" key="3">
    <source>
        <dbReference type="ARBA" id="ARBA00022989"/>
    </source>
</evidence>
<feature type="transmembrane region" description="Helical" evidence="6">
    <location>
        <begin position="523"/>
        <end position="547"/>
    </location>
</feature>
<dbReference type="Gene3D" id="1.20.1250.20">
    <property type="entry name" value="MFS general substrate transporter like domains"/>
    <property type="match status" value="1"/>
</dbReference>
<dbReference type="OrthoDB" id="3936150at2759"/>
<reference evidence="8" key="1">
    <citation type="submission" date="2020-05" db="UniProtKB">
        <authorList>
            <consortium name="EnsemblMetazoa"/>
        </authorList>
    </citation>
    <scope>IDENTIFICATION</scope>
    <source>
        <strain evidence="8">USDA</strain>
    </source>
</reference>
<comment type="subcellular location">
    <subcellularLocation>
        <location evidence="1">Membrane</location>
        <topology evidence="1">Multi-pass membrane protein</topology>
    </subcellularLocation>
</comment>
<dbReference type="EnsemblMetazoa" id="SCAU008978-RA">
    <property type="protein sequence ID" value="SCAU008978-PA"/>
    <property type="gene ID" value="SCAU008978"/>
</dbReference>
<dbReference type="AlphaFoldDB" id="A0A1I8PKS5"/>
<organism evidence="8 9">
    <name type="scientific">Stomoxys calcitrans</name>
    <name type="common">Stable fly</name>
    <name type="synonym">Conops calcitrans</name>
    <dbReference type="NCBI Taxonomy" id="35570"/>
    <lineage>
        <taxon>Eukaryota</taxon>
        <taxon>Metazoa</taxon>
        <taxon>Ecdysozoa</taxon>
        <taxon>Arthropoda</taxon>
        <taxon>Hexapoda</taxon>
        <taxon>Insecta</taxon>
        <taxon>Pterygota</taxon>
        <taxon>Neoptera</taxon>
        <taxon>Endopterygota</taxon>
        <taxon>Diptera</taxon>
        <taxon>Brachycera</taxon>
        <taxon>Muscomorpha</taxon>
        <taxon>Muscoidea</taxon>
        <taxon>Muscidae</taxon>
        <taxon>Stomoxys</taxon>
    </lineage>
</organism>
<evidence type="ECO:0000259" key="7">
    <source>
        <dbReference type="PROSITE" id="PS50850"/>
    </source>
</evidence>
<sequence>MSGVLRRGSLNFDLDNRSKRGSIESNLYGGYRDGKSPSTPEISVISLDFHRHSVDLKKDGPKTEQVLPISPSPKQPSDDDDSDILSNYIGHYGKWNFVWTLILSLFQVTSTFQMFAFVFQTADKDFWCARPEHMQDINVSVWKNLTQTSDSCSIRDIDYSSLNSTKSLLQYFSTPQSTWNFTQCNQFEFGDEDDKSMTLVQEFGLVCSNRQLLSVVEMCFLAGAALGSVSSGWISDKFGRKHTLMAFALVQMTFGTILAFSTSLAMYMALRAIIGFASMTVVVVSFVLVVELVSGKWRTIVGILNIVPVAVTYVLMAAIAYFIRDWRSIQLTVTLPWFAILCIWYCVPESPRWLLAKGRLDELFPIVERAARFNGITLPANYRKSLEAVVPPSIKASQTSATLEADVCSSIENSNLKRDELDANASPLVVVFSRTYVRTTCLTLVIWLCLIIIYFGLTLHLSNLGGNIYLNTAIAGIVEAISVSFSVFVVLKLGIRLNLIACMLLPGICCLAVNVVPKGDENTVYVIALAMIAKCIIGVNNAIIPIYTAMQYPTVVRNFGVGLGNLAAGVALILVPYIWLLEHIDPLLPMSVMGVCGVIGSIALALMKDIRS</sequence>
<evidence type="ECO:0000313" key="8">
    <source>
        <dbReference type="EnsemblMetazoa" id="SCAU008978-PA"/>
    </source>
</evidence>
<dbReference type="GO" id="GO:0022857">
    <property type="term" value="F:transmembrane transporter activity"/>
    <property type="evidence" value="ECO:0007669"/>
    <property type="project" value="InterPro"/>
</dbReference>
<name>A0A1I8PKS5_STOCA</name>
<dbReference type="InterPro" id="IPR005829">
    <property type="entry name" value="Sugar_transporter_CS"/>
</dbReference>
<evidence type="ECO:0000256" key="4">
    <source>
        <dbReference type="ARBA" id="ARBA00023136"/>
    </source>
</evidence>
<feature type="region of interest" description="Disordered" evidence="5">
    <location>
        <begin position="1"/>
        <end position="39"/>
    </location>
</feature>
<dbReference type="PANTHER" id="PTHR24064">
    <property type="entry name" value="SOLUTE CARRIER FAMILY 22 MEMBER"/>
    <property type="match status" value="1"/>
</dbReference>
<keyword evidence="9" id="KW-1185">Reference proteome</keyword>
<gene>
    <name evidence="8" type="primary">106081569</name>
</gene>